<feature type="domain" description="Protein kinase" evidence="16">
    <location>
        <begin position="358"/>
        <end position="603"/>
    </location>
</feature>
<evidence type="ECO:0000259" key="16">
    <source>
        <dbReference type="PROSITE" id="PS50011"/>
    </source>
</evidence>
<feature type="region of interest" description="Disordered" evidence="13">
    <location>
        <begin position="567"/>
        <end position="588"/>
    </location>
</feature>
<feature type="signal peptide" evidence="15">
    <location>
        <begin position="1"/>
        <end position="26"/>
    </location>
</feature>
<dbReference type="GO" id="GO:0051707">
    <property type="term" value="P:response to other organism"/>
    <property type="evidence" value="ECO:0007669"/>
    <property type="project" value="UniProtKB-ARBA"/>
</dbReference>
<keyword evidence="10 14" id="KW-1133">Transmembrane helix</keyword>
<keyword evidence="6 15" id="KW-0732">Signal</keyword>
<keyword evidence="11 14" id="KW-0472">Membrane</keyword>
<evidence type="ECO:0000256" key="11">
    <source>
        <dbReference type="ARBA" id="ARBA00023136"/>
    </source>
</evidence>
<reference evidence="17" key="1">
    <citation type="submission" date="2018-10" db="EMBL/GenBank/DDBJ databases">
        <title>Population genomic analysis revealed the cold adaptation of white poplar.</title>
        <authorList>
            <person name="Liu Y.-J."/>
        </authorList>
    </citation>
    <scope>NUCLEOTIDE SEQUENCE [LARGE SCALE GENOMIC DNA]</scope>
    <source>
        <strain evidence="17">PAL-ZL1</strain>
    </source>
</reference>
<keyword evidence="7 17" id="KW-0430">Lectin</keyword>
<dbReference type="Gene3D" id="1.10.510.10">
    <property type="entry name" value="Transferase(Phosphotransferase) domain 1"/>
    <property type="match status" value="1"/>
</dbReference>
<comment type="similarity">
    <text evidence="2">Belongs to the leguminous lectin family.</text>
</comment>
<dbReference type="InterPro" id="IPR000719">
    <property type="entry name" value="Prot_kinase_dom"/>
</dbReference>
<dbReference type="InterPro" id="IPR001220">
    <property type="entry name" value="Legume_lectin_dom"/>
</dbReference>
<dbReference type="Gene3D" id="3.30.200.20">
    <property type="entry name" value="Phosphorylase Kinase, domain 1"/>
    <property type="match status" value="1"/>
</dbReference>
<evidence type="ECO:0000256" key="14">
    <source>
        <dbReference type="SAM" id="Phobius"/>
    </source>
</evidence>
<feature type="transmembrane region" description="Helical" evidence="14">
    <location>
        <begin position="290"/>
        <end position="316"/>
    </location>
</feature>
<dbReference type="EMBL" id="RCHU01000935">
    <property type="protein sequence ID" value="TKR85785.1"/>
    <property type="molecule type" value="Genomic_DNA"/>
</dbReference>
<evidence type="ECO:0000256" key="13">
    <source>
        <dbReference type="SAM" id="MobiDB-lite"/>
    </source>
</evidence>
<keyword evidence="9" id="KW-0067">ATP-binding</keyword>
<dbReference type="SUPFAM" id="SSF49899">
    <property type="entry name" value="Concanavalin A-like lectins/glucanases"/>
    <property type="match status" value="1"/>
</dbReference>
<keyword evidence="5 14" id="KW-0812">Transmembrane</keyword>
<evidence type="ECO:0000256" key="15">
    <source>
        <dbReference type="SAM" id="SignalP"/>
    </source>
</evidence>
<comment type="subcellular location">
    <subcellularLocation>
        <location evidence="1">Membrane</location>
        <topology evidence="1">Single-pass type I membrane protein</topology>
    </subcellularLocation>
</comment>
<protein>
    <submittedName>
        <fullName evidence="17">Putative L-type lectin-domain containing receptor kinase S.5</fullName>
    </submittedName>
</protein>
<dbReference type="PROSITE" id="PS50011">
    <property type="entry name" value="PROTEIN_KINASE_DOM"/>
    <property type="match status" value="1"/>
</dbReference>
<dbReference type="Pfam" id="PF07714">
    <property type="entry name" value="PK_Tyr_Ser-Thr"/>
    <property type="match status" value="2"/>
</dbReference>
<dbReference type="GO" id="GO:0016020">
    <property type="term" value="C:membrane"/>
    <property type="evidence" value="ECO:0007669"/>
    <property type="project" value="UniProtKB-SubCell"/>
</dbReference>
<feature type="chain" id="PRO_5020184312" evidence="15">
    <location>
        <begin position="27"/>
        <end position="603"/>
    </location>
</feature>
<dbReference type="CDD" id="cd06899">
    <property type="entry name" value="lectin_legume_LecRK_Arcelin_ConA"/>
    <property type="match status" value="1"/>
</dbReference>
<dbReference type="STRING" id="43335.A0A4V6A476"/>
<name>A0A4V6A476_POPAL</name>
<organism evidence="17">
    <name type="scientific">Populus alba</name>
    <name type="common">White poplar</name>
    <dbReference type="NCBI Taxonomy" id="43335"/>
    <lineage>
        <taxon>Eukaryota</taxon>
        <taxon>Viridiplantae</taxon>
        <taxon>Streptophyta</taxon>
        <taxon>Embryophyta</taxon>
        <taxon>Tracheophyta</taxon>
        <taxon>Spermatophyta</taxon>
        <taxon>Magnoliopsida</taxon>
        <taxon>eudicotyledons</taxon>
        <taxon>Gunneridae</taxon>
        <taxon>Pentapetalae</taxon>
        <taxon>rosids</taxon>
        <taxon>fabids</taxon>
        <taxon>Malpighiales</taxon>
        <taxon>Salicaceae</taxon>
        <taxon>Saliceae</taxon>
        <taxon>Populus</taxon>
    </lineage>
</organism>
<dbReference type="GO" id="GO:0004672">
    <property type="term" value="F:protein kinase activity"/>
    <property type="evidence" value="ECO:0007669"/>
    <property type="project" value="InterPro"/>
</dbReference>
<evidence type="ECO:0000256" key="7">
    <source>
        <dbReference type="ARBA" id="ARBA00022734"/>
    </source>
</evidence>
<comment type="similarity">
    <text evidence="3">In the N-terminal section; belongs to the leguminous lectin family.</text>
</comment>
<evidence type="ECO:0000256" key="8">
    <source>
        <dbReference type="ARBA" id="ARBA00022741"/>
    </source>
</evidence>
<dbReference type="PANTHER" id="PTHR27007">
    <property type="match status" value="1"/>
</dbReference>
<evidence type="ECO:0000256" key="12">
    <source>
        <dbReference type="ARBA" id="ARBA00023170"/>
    </source>
</evidence>
<evidence type="ECO:0000256" key="2">
    <source>
        <dbReference type="ARBA" id="ARBA00007606"/>
    </source>
</evidence>
<comment type="similarity">
    <text evidence="4">In the C-terminal section; belongs to the protein kinase superfamily. Ser/Thr protein kinase family.</text>
</comment>
<gene>
    <name evidence="17" type="ORF">D5086_0000244060</name>
</gene>
<dbReference type="AlphaFoldDB" id="A0A4V6A476"/>
<evidence type="ECO:0000256" key="6">
    <source>
        <dbReference type="ARBA" id="ARBA00022729"/>
    </source>
</evidence>
<dbReference type="InterPro" id="IPR001245">
    <property type="entry name" value="Ser-Thr/Tyr_kinase_cat_dom"/>
</dbReference>
<proteinExistence type="inferred from homology"/>
<keyword evidence="17" id="KW-0808">Transferase</keyword>
<dbReference type="InterPro" id="IPR011009">
    <property type="entry name" value="Kinase-like_dom_sf"/>
</dbReference>
<dbReference type="GO" id="GO:0006952">
    <property type="term" value="P:defense response"/>
    <property type="evidence" value="ECO:0007669"/>
    <property type="project" value="UniProtKB-ARBA"/>
</dbReference>
<dbReference type="Pfam" id="PF00139">
    <property type="entry name" value="Lectin_legB"/>
    <property type="match status" value="1"/>
</dbReference>
<dbReference type="SUPFAM" id="SSF56112">
    <property type="entry name" value="Protein kinase-like (PK-like)"/>
    <property type="match status" value="1"/>
</dbReference>
<evidence type="ECO:0000256" key="1">
    <source>
        <dbReference type="ARBA" id="ARBA00004479"/>
    </source>
</evidence>
<evidence type="ECO:0000256" key="9">
    <source>
        <dbReference type="ARBA" id="ARBA00022840"/>
    </source>
</evidence>
<evidence type="ECO:0000256" key="3">
    <source>
        <dbReference type="ARBA" id="ARBA00008536"/>
    </source>
</evidence>
<dbReference type="GO" id="GO:0030246">
    <property type="term" value="F:carbohydrate binding"/>
    <property type="evidence" value="ECO:0007669"/>
    <property type="project" value="UniProtKB-KW"/>
</dbReference>
<accession>A0A4V6A476</accession>
<sequence length="603" mass="67275">MAAQNPYSIIALLIIMLFNLAHLAFTDNMSSFTFERFVDDDHEKLLSFRGNSSIYLEALQLTPETPNDAHSWKQKNASGRIMYHKPFRFWIGDGGDGYRLASFNTTFVINIYRASDWEAGNGLAFLIAPNASIPEASYGQYLGLTNASTDGSTANHFVAIEFDTEKQDDIEDPDHNHIGFNINSIRSKNAIPLDKYNIILSPDPPGVNYTVWVDYNGTSKLMQVYMVKEGNQKPGEPLLNETIDLKEYLKQESYFGFAASTGDPQIELNCVLKWSLQINNQPDDENDEKWWKIGAGVCVSVVMIIFIFVVCGVVFVRRKRSKASLEEATEFGSYILKWLPGMPREFKYKELKKATSNFHESMKLGEGGFGIVYKGVLLLNDKADDGGTTTTTTTEIAVKKFSRDSIKSKDDFLAELTIIHHLRHKNLVRLVGGVPGTMGYVAPECFHTGRATPESDVFGFGVVVLEVVCGKGPGTKIRHNQHLYSMVDWVWTLHRDGRILEAVDENLGNNFVHDEANRLLLLGLACSHPIDSERPKTETIIQIVSGTLPPPHVPPFKPAFTWPSMSTTDSTTGSLSSTTSSSRSYARTQSVIKLRRTSSSLQV</sequence>
<keyword evidence="12 17" id="KW-0675">Receptor</keyword>
<keyword evidence="8" id="KW-0547">Nucleotide-binding</keyword>
<dbReference type="Gene3D" id="2.60.120.200">
    <property type="match status" value="1"/>
</dbReference>
<dbReference type="GO" id="GO:0005524">
    <property type="term" value="F:ATP binding"/>
    <property type="evidence" value="ECO:0007669"/>
    <property type="project" value="UniProtKB-KW"/>
</dbReference>
<evidence type="ECO:0000256" key="10">
    <source>
        <dbReference type="ARBA" id="ARBA00022989"/>
    </source>
</evidence>
<comment type="caution">
    <text evidence="17">The sequence shown here is derived from an EMBL/GenBank/DDBJ whole genome shotgun (WGS) entry which is preliminary data.</text>
</comment>
<keyword evidence="17" id="KW-0418">Kinase</keyword>
<evidence type="ECO:0000256" key="4">
    <source>
        <dbReference type="ARBA" id="ARBA00010217"/>
    </source>
</evidence>
<dbReference type="InterPro" id="IPR050528">
    <property type="entry name" value="L-type_Lectin-RKs"/>
</dbReference>
<evidence type="ECO:0000256" key="5">
    <source>
        <dbReference type="ARBA" id="ARBA00022692"/>
    </source>
</evidence>
<evidence type="ECO:0000313" key="17">
    <source>
        <dbReference type="EMBL" id="TKR85785.1"/>
    </source>
</evidence>
<dbReference type="InterPro" id="IPR013320">
    <property type="entry name" value="ConA-like_dom_sf"/>
</dbReference>